<organism evidence="1 2">
    <name type="scientific">Elysia crispata</name>
    <name type="common">lettuce slug</name>
    <dbReference type="NCBI Taxonomy" id="231223"/>
    <lineage>
        <taxon>Eukaryota</taxon>
        <taxon>Metazoa</taxon>
        <taxon>Spiralia</taxon>
        <taxon>Lophotrochozoa</taxon>
        <taxon>Mollusca</taxon>
        <taxon>Gastropoda</taxon>
        <taxon>Heterobranchia</taxon>
        <taxon>Euthyneura</taxon>
        <taxon>Panpulmonata</taxon>
        <taxon>Sacoglossa</taxon>
        <taxon>Placobranchoidea</taxon>
        <taxon>Plakobranchidae</taxon>
        <taxon>Elysia</taxon>
    </lineage>
</organism>
<name>A0AAE1B9H7_9GAST</name>
<dbReference type="Proteomes" id="UP001283361">
    <property type="component" value="Unassembled WGS sequence"/>
</dbReference>
<protein>
    <submittedName>
        <fullName evidence="1">Uncharacterized protein</fullName>
    </submittedName>
</protein>
<comment type="caution">
    <text evidence="1">The sequence shown here is derived from an EMBL/GenBank/DDBJ whole genome shotgun (WGS) entry which is preliminary data.</text>
</comment>
<accession>A0AAE1B9H7</accession>
<reference evidence="1" key="1">
    <citation type="journal article" date="2023" name="G3 (Bethesda)">
        <title>A reference genome for the long-term kleptoplast-retaining sea slug Elysia crispata morphotype clarki.</title>
        <authorList>
            <person name="Eastman K.E."/>
            <person name="Pendleton A.L."/>
            <person name="Shaikh M.A."/>
            <person name="Suttiyut T."/>
            <person name="Ogas R."/>
            <person name="Tomko P."/>
            <person name="Gavelis G."/>
            <person name="Widhalm J.R."/>
            <person name="Wisecaver J.H."/>
        </authorList>
    </citation>
    <scope>NUCLEOTIDE SEQUENCE</scope>
    <source>
        <strain evidence="1">ECLA1</strain>
    </source>
</reference>
<keyword evidence="2" id="KW-1185">Reference proteome</keyword>
<gene>
    <name evidence="1" type="ORF">RRG08_064650</name>
</gene>
<proteinExistence type="predicted"/>
<evidence type="ECO:0000313" key="2">
    <source>
        <dbReference type="Proteomes" id="UP001283361"/>
    </source>
</evidence>
<sequence length="86" mass="10111">MKRSGFDSWLILLTSPYPWFDQVTAYTFCVEEMTRSPKSFSYSIQPENASKNTFLPKPMDEKERVEKKSFVSISERSRHSTIFFGK</sequence>
<evidence type="ECO:0000313" key="1">
    <source>
        <dbReference type="EMBL" id="KAK3802057.1"/>
    </source>
</evidence>
<dbReference type="EMBL" id="JAWDGP010000269">
    <property type="protein sequence ID" value="KAK3802057.1"/>
    <property type="molecule type" value="Genomic_DNA"/>
</dbReference>
<dbReference type="AlphaFoldDB" id="A0AAE1B9H7"/>